<dbReference type="PRINTS" id="PR00990">
    <property type="entry name" value="RIBOKINASE"/>
</dbReference>
<dbReference type="InterPro" id="IPR036390">
    <property type="entry name" value="WH_DNA-bd_sf"/>
</dbReference>
<feature type="binding site" evidence="14">
    <location>
        <position position="376"/>
    </location>
    <ligand>
        <name>K(+)</name>
        <dbReference type="ChEBI" id="CHEBI:29103"/>
    </ligand>
</feature>
<dbReference type="PRINTS" id="PR00037">
    <property type="entry name" value="HTHLACR"/>
</dbReference>
<dbReference type="SMART" id="SM00420">
    <property type="entry name" value="HTH_DEOR"/>
    <property type="match status" value="1"/>
</dbReference>
<dbReference type="CDD" id="cd01174">
    <property type="entry name" value="ribokinase"/>
    <property type="match status" value="1"/>
</dbReference>
<dbReference type="UniPathway" id="UPA00916">
    <property type="reaction ID" value="UER00889"/>
</dbReference>
<dbReference type="SUPFAM" id="SSF46785">
    <property type="entry name" value="Winged helix' DNA-binding domain"/>
    <property type="match status" value="1"/>
</dbReference>
<dbReference type="SUPFAM" id="SSF53613">
    <property type="entry name" value="Ribokinase-like"/>
    <property type="match status" value="1"/>
</dbReference>
<accession>A0A0K0HFQ1</accession>
<dbReference type="Pfam" id="PF00294">
    <property type="entry name" value="PfkB"/>
    <property type="match status" value="1"/>
</dbReference>
<dbReference type="AlphaFoldDB" id="A0A0K0HFQ1"/>
<feature type="binding site" evidence="14">
    <location>
        <position position="337"/>
    </location>
    <ligand>
        <name>K(+)</name>
        <dbReference type="ChEBI" id="CHEBI:29103"/>
    </ligand>
</feature>
<reference evidence="16 17" key="1">
    <citation type="journal article" date="2011" name="PLoS Pathog.">
        <title>Salmonella bongori provides insights into the evolution of the Salmonellae.</title>
        <authorList>
            <person name="Fookes M."/>
            <person name="Schroeder G.N."/>
            <person name="Langridge G.C."/>
            <person name="Blondel C.J."/>
            <person name="Mammina C."/>
            <person name="Connor T.R."/>
            <person name="Seth-Smith H."/>
            <person name="Vernikos G.S."/>
            <person name="Robinson K.S."/>
            <person name="Sanders M."/>
            <person name="Petty N.K."/>
            <person name="Kingsley R.A."/>
            <person name="Baumler A.J."/>
            <person name="Nuccio S.P."/>
            <person name="Contreras I."/>
            <person name="Santiviago C.A."/>
            <person name="Maskell D."/>
            <person name="Barrow P."/>
            <person name="Humphrey T."/>
            <person name="Nastasi A."/>
            <person name="Roberts M."/>
            <person name="Frankel G."/>
            <person name="Parkhill J."/>
            <person name="Dougan G."/>
            <person name="Thomson N.R."/>
        </authorList>
    </citation>
    <scope>NUCLEOTIDE SEQUENCE [LARGE SCALE GENOMIC DNA]</scope>
    <source>
        <strain evidence="17">ATCC 43975 / DSM 13772 / NCTC 12419</strain>
    </source>
</reference>
<keyword evidence="11" id="KW-0805">Transcription regulation</keyword>
<evidence type="ECO:0000256" key="2">
    <source>
        <dbReference type="ARBA" id="ARBA00012035"/>
    </source>
</evidence>
<evidence type="ECO:0000256" key="6">
    <source>
        <dbReference type="ARBA" id="ARBA00022741"/>
    </source>
</evidence>
<dbReference type="EMBL" id="FR877557">
    <property type="protein sequence ID" value="CCC32192.1"/>
    <property type="molecule type" value="Genomic_DNA"/>
</dbReference>
<dbReference type="eggNOG" id="COG1349">
    <property type="taxonomic scope" value="Bacteria"/>
</dbReference>
<keyword evidence="8 14" id="KW-0067">ATP-binding</keyword>
<evidence type="ECO:0000256" key="13">
    <source>
        <dbReference type="ARBA" id="ARBA00023277"/>
    </source>
</evidence>
<feature type="binding site" evidence="14">
    <location>
        <begin position="129"/>
        <end position="133"/>
    </location>
    <ligand>
        <name>substrate</name>
    </ligand>
</feature>
<dbReference type="Proteomes" id="UP000000289">
    <property type="component" value="Chromosome"/>
</dbReference>
<dbReference type="GO" id="GO:0005524">
    <property type="term" value="F:ATP binding"/>
    <property type="evidence" value="ECO:0007669"/>
    <property type="project" value="UniProtKB-UniRule"/>
</dbReference>
<keyword evidence="14" id="KW-0963">Cytoplasm</keyword>
<keyword evidence="10 14" id="KW-0630">Potassium</keyword>
<comment type="caution">
    <text evidence="14">Lacks conserved residue(s) required for the propagation of feature annotation.</text>
</comment>
<evidence type="ECO:0000256" key="4">
    <source>
        <dbReference type="ARBA" id="ARBA00022679"/>
    </source>
</evidence>
<dbReference type="InterPro" id="IPR002173">
    <property type="entry name" value="Carboh/pur_kinase_PfkB_CS"/>
</dbReference>
<dbReference type="GO" id="GO:0019303">
    <property type="term" value="P:D-ribose catabolic process"/>
    <property type="evidence" value="ECO:0007669"/>
    <property type="project" value="UniProtKB-UniRule"/>
</dbReference>
<protein>
    <recommendedName>
        <fullName evidence="3 14">Ribokinase</fullName>
        <shortName evidence="14">RK</shortName>
        <ecNumber evidence="2 14">2.7.1.15</ecNumber>
    </recommendedName>
</protein>
<organism evidence="16 17">
    <name type="scientific">Salmonella bongori (strain ATCC 43975 / DSM 13772 / NCTC 12419)</name>
    <dbReference type="NCBI Taxonomy" id="218493"/>
    <lineage>
        <taxon>Bacteria</taxon>
        <taxon>Pseudomonadati</taxon>
        <taxon>Pseudomonadota</taxon>
        <taxon>Gammaproteobacteria</taxon>
        <taxon>Enterobacterales</taxon>
        <taxon>Enterobacteriaceae</taxon>
        <taxon>Salmonella</taxon>
    </lineage>
</organism>
<keyword evidence="6 14" id="KW-0547">Nucleotide-binding</keyword>
<evidence type="ECO:0000259" key="15">
    <source>
        <dbReference type="PROSITE" id="PS51000"/>
    </source>
</evidence>
<feature type="binding site" evidence="14">
    <location>
        <begin position="342"/>
        <end position="343"/>
    </location>
    <ligand>
        <name>ATP</name>
        <dbReference type="ChEBI" id="CHEBI:30616"/>
    </ligand>
</feature>
<dbReference type="PANTHER" id="PTHR10584">
    <property type="entry name" value="SUGAR KINASE"/>
    <property type="match status" value="1"/>
</dbReference>
<comment type="activity regulation">
    <text evidence="14">Activated by a monovalent cation that binds near, but not in, the active site. The most likely occupant of the site in vivo is potassium. Ion binding induces a conformational change that may alter substrate affinity.</text>
</comment>
<dbReference type="Pfam" id="PF08220">
    <property type="entry name" value="HTH_DeoR"/>
    <property type="match status" value="1"/>
</dbReference>
<gene>
    <name evidence="14" type="primary">rbsK</name>
    <name evidence="16" type="ordered locus">SBG_3139</name>
</gene>
<comment type="cofactor">
    <cofactor evidence="14">
        <name>Mg(2+)</name>
        <dbReference type="ChEBI" id="CHEBI:18420"/>
    </cofactor>
    <text evidence="14">Requires a divalent cation, most likely magnesium in vivo, as an electrophilic catalyst to aid phosphoryl group transfer. It is the chelate of the metal and the nucleotide that is the actual substrate.</text>
</comment>
<dbReference type="GeneID" id="44982168"/>
<feature type="active site" description="Proton acceptor" evidence="14">
    <location>
        <position position="343"/>
    </location>
</feature>
<dbReference type="PANTHER" id="PTHR10584:SF166">
    <property type="entry name" value="RIBOKINASE"/>
    <property type="match status" value="1"/>
</dbReference>
<comment type="catalytic activity">
    <reaction evidence="14">
        <text>D-ribose + ATP = D-ribose 5-phosphate + ADP + H(+)</text>
        <dbReference type="Rhea" id="RHEA:13697"/>
        <dbReference type="ChEBI" id="CHEBI:15378"/>
        <dbReference type="ChEBI" id="CHEBI:30616"/>
        <dbReference type="ChEBI" id="CHEBI:47013"/>
        <dbReference type="ChEBI" id="CHEBI:78346"/>
        <dbReference type="ChEBI" id="CHEBI:456216"/>
        <dbReference type="EC" id="2.7.1.15"/>
    </reaction>
</comment>
<feature type="binding site" evidence="14">
    <location>
        <position position="231"/>
    </location>
    <ligand>
        <name>substrate</name>
    </ligand>
</feature>
<dbReference type="KEGG" id="sbg:SBG_3139"/>
<evidence type="ECO:0000313" key="16">
    <source>
        <dbReference type="EMBL" id="CCC32192.1"/>
    </source>
</evidence>
<dbReference type="EC" id="2.7.1.15" evidence="2 14"/>
<keyword evidence="13 14" id="KW-0119">Carbohydrate metabolism</keyword>
<keyword evidence="12" id="KW-0804">Transcription</keyword>
<evidence type="ECO:0000256" key="12">
    <source>
        <dbReference type="ARBA" id="ARBA00023163"/>
    </source>
</evidence>
<sequence>MKFERHHKILKQISTSGIVKVAVLAKSLNVTKETIRSDLNELASLGYLTRCHGGAFITLDSLDNVAKNEIAYALENYEETRGIKKGRSDMKSHVCVIGSFNVDIISYLPRLPAIGESLLANKFIFSPGGKGCNQALAASYADSDVHFITKVGADHFSEYAINFMNASKIHKSIIYQTPETQTGTATILVNEDTGDNVIAIYPGANMTITPDEVMIQQEAIINSNIVLLQLETNYSALRQAISLAQKNGVPVIINPAPYNDGVDSLIKDIDYITPNETEAGLLAGIEVTDITSARQAAKIIHQKGVKNTIITLGSKGSLAYDGKKFIYSPAFPAVVKNTAGAGDAFNGALASGLAKGKPLESALCYASAFASLAVETANASDMPEHESVIHRIQSTPYQQSISTH</sequence>
<dbReference type="InterPro" id="IPR029056">
    <property type="entry name" value="Ribokinase-like"/>
</dbReference>
<comment type="function">
    <text evidence="14">Catalyzes the phosphorylation of ribose at O-5 in a reaction requiring ATP and magnesium. The resulting D-ribose-5-phosphate can then be used either for sythesis of nucleotides, histidine, and tryptophan, or as a component of the pentose phosphate pathway.</text>
</comment>
<dbReference type="Gene3D" id="3.40.1190.20">
    <property type="match status" value="1"/>
</dbReference>
<feature type="binding site" evidence="14">
    <location>
        <position position="343"/>
    </location>
    <ligand>
        <name>substrate</name>
    </ligand>
</feature>
<dbReference type="PROSITE" id="PS00584">
    <property type="entry name" value="PFKB_KINASES_2"/>
    <property type="match status" value="1"/>
</dbReference>
<comment type="pathway">
    <text evidence="14">Carbohydrate metabolism; D-ribose degradation; D-ribose 5-phosphate from beta-D-ribopyranose: step 2/2.</text>
</comment>
<evidence type="ECO:0000256" key="9">
    <source>
        <dbReference type="ARBA" id="ARBA00022842"/>
    </source>
</evidence>
<dbReference type="InterPro" id="IPR011877">
    <property type="entry name" value="Ribokinase"/>
</dbReference>
<dbReference type="GO" id="GO:0004747">
    <property type="term" value="F:ribokinase activity"/>
    <property type="evidence" value="ECO:0007669"/>
    <property type="project" value="UniProtKB-UniRule"/>
</dbReference>
<evidence type="ECO:0000256" key="8">
    <source>
        <dbReference type="ARBA" id="ARBA00022840"/>
    </source>
</evidence>
<evidence type="ECO:0000256" key="7">
    <source>
        <dbReference type="ARBA" id="ARBA00022777"/>
    </source>
</evidence>
<evidence type="ECO:0000256" key="1">
    <source>
        <dbReference type="ARBA" id="ARBA00005380"/>
    </source>
</evidence>
<dbReference type="PROSITE" id="PS51000">
    <property type="entry name" value="HTH_DEOR_2"/>
    <property type="match status" value="1"/>
</dbReference>
<keyword evidence="7 14" id="KW-0418">Kinase</keyword>
<dbReference type="RefSeq" id="WP_000667433.1">
    <property type="nucleotide sequence ID" value="NC_015761.1"/>
</dbReference>
<feature type="binding site" evidence="14">
    <location>
        <begin position="311"/>
        <end position="316"/>
    </location>
    <ligand>
        <name>ATP</name>
        <dbReference type="ChEBI" id="CHEBI:30616"/>
    </ligand>
</feature>
<evidence type="ECO:0000313" key="17">
    <source>
        <dbReference type="Proteomes" id="UP000000289"/>
    </source>
</evidence>
<feature type="binding site" evidence="14">
    <location>
        <position position="339"/>
    </location>
    <ligand>
        <name>K(+)</name>
        <dbReference type="ChEBI" id="CHEBI:29103"/>
    </ligand>
</feature>
<comment type="subcellular location">
    <subcellularLocation>
        <location evidence="14">Cytoplasm</location>
    </subcellularLocation>
</comment>
<name>A0A0K0HFQ1_SALBC</name>
<dbReference type="InterPro" id="IPR036388">
    <property type="entry name" value="WH-like_DNA-bd_sf"/>
</dbReference>
<feature type="binding site" evidence="14">
    <location>
        <begin position="101"/>
        <end position="103"/>
    </location>
    <ligand>
        <name>substrate</name>
    </ligand>
</feature>
<feature type="domain" description="HTH deoR-type" evidence="15">
    <location>
        <begin position="2"/>
        <end position="57"/>
    </location>
</feature>
<evidence type="ECO:0000256" key="5">
    <source>
        <dbReference type="ARBA" id="ARBA00022723"/>
    </source>
</evidence>
<keyword evidence="5 14" id="KW-0479">Metal-binding</keyword>
<dbReference type="GO" id="GO:0046872">
    <property type="term" value="F:metal ion binding"/>
    <property type="evidence" value="ECO:0007669"/>
    <property type="project" value="UniProtKB-KW"/>
</dbReference>
<evidence type="ECO:0000256" key="10">
    <source>
        <dbReference type="ARBA" id="ARBA00022958"/>
    </source>
</evidence>
<dbReference type="Gene3D" id="1.10.10.10">
    <property type="entry name" value="Winged helix-like DNA-binding domain superfamily/Winged helix DNA-binding domain"/>
    <property type="match status" value="1"/>
</dbReference>
<proteinExistence type="inferred from homology"/>
<dbReference type="GO" id="GO:0003700">
    <property type="term" value="F:DNA-binding transcription factor activity"/>
    <property type="evidence" value="ECO:0007669"/>
    <property type="project" value="InterPro"/>
</dbReference>
<keyword evidence="4 14" id="KW-0808">Transferase</keyword>
<dbReference type="HAMAP" id="MF_01987">
    <property type="entry name" value="Ribokinase"/>
    <property type="match status" value="1"/>
</dbReference>
<dbReference type="eggNOG" id="COG0524">
    <property type="taxonomic scope" value="Bacteria"/>
</dbReference>
<evidence type="ECO:0000256" key="11">
    <source>
        <dbReference type="ARBA" id="ARBA00023015"/>
    </source>
</evidence>
<feature type="binding site" evidence="14">
    <location>
        <position position="275"/>
    </location>
    <ligand>
        <name>ATP</name>
        <dbReference type="ChEBI" id="CHEBI:30616"/>
    </ligand>
</feature>
<feature type="binding site" evidence="14">
    <location>
        <position position="373"/>
    </location>
    <ligand>
        <name>K(+)</name>
        <dbReference type="ChEBI" id="CHEBI:29103"/>
    </ligand>
</feature>
<dbReference type="GO" id="GO:0005829">
    <property type="term" value="C:cytosol"/>
    <property type="evidence" value="ECO:0007669"/>
    <property type="project" value="TreeGrafter"/>
</dbReference>
<comment type="subunit">
    <text evidence="14">Homodimer.</text>
</comment>
<dbReference type="InterPro" id="IPR011611">
    <property type="entry name" value="PfkB_dom"/>
</dbReference>
<dbReference type="InterPro" id="IPR002139">
    <property type="entry name" value="Ribo/fructo_kinase"/>
</dbReference>
<dbReference type="InterPro" id="IPR001034">
    <property type="entry name" value="DeoR_HTH"/>
</dbReference>
<evidence type="ECO:0000256" key="14">
    <source>
        <dbReference type="HAMAP-Rule" id="MF_01987"/>
    </source>
</evidence>
<dbReference type="FunFam" id="3.40.1190.20:FF:000019">
    <property type="entry name" value="Ribokinase"/>
    <property type="match status" value="1"/>
</dbReference>
<comment type="similarity">
    <text evidence="1">Belongs to the carbohydrate kinase pfkB family.</text>
</comment>
<keyword evidence="9 14" id="KW-0460">Magnesium</keyword>
<comment type="similarity">
    <text evidence="14">Belongs to the carbohydrate kinase PfkB family. Ribokinase subfamily.</text>
</comment>
<evidence type="ECO:0000256" key="3">
    <source>
        <dbReference type="ARBA" id="ARBA00016943"/>
    </source>
</evidence>